<dbReference type="EMBL" id="OX465078">
    <property type="protein sequence ID" value="CAI9271124.1"/>
    <property type="molecule type" value="Genomic_DNA"/>
</dbReference>
<proteinExistence type="predicted"/>
<dbReference type="InterPro" id="IPR026960">
    <property type="entry name" value="RVT-Znf"/>
</dbReference>
<protein>
    <recommendedName>
        <fullName evidence="1">Reverse transcriptase zinc-binding domain-containing protein</fullName>
    </recommendedName>
</protein>
<accession>A0AA35Y8E4</accession>
<dbReference type="Proteomes" id="UP001177003">
    <property type="component" value="Chromosome 2"/>
</dbReference>
<reference evidence="2" key="1">
    <citation type="submission" date="2023-04" db="EMBL/GenBank/DDBJ databases">
        <authorList>
            <person name="Vijverberg K."/>
            <person name="Xiong W."/>
            <person name="Schranz E."/>
        </authorList>
    </citation>
    <scope>NUCLEOTIDE SEQUENCE</scope>
</reference>
<keyword evidence="3" id="KW-1185">Reference proteome</keyword>
<evidence type="ECO:0000259" key="1">
    <source>
        <dbReference type="Pfam" id="PF13966"/>
    </source>
</evidence>
<dbReference type="Pfam" id="PF13966">
    <property type="entry name" value="zf-RVT"/>
    <property type="match status" value="1"/>
</dbReference>
<dbReference type="PANTHER" id="PTHR33116:SF79">
    <property type="entry name" value="REVERSE TRANSCRIPTASE DOMAIN, ZINC FINGER, CCHC-TYPE-RELATED"/>
    <property type="match status" value="1"/>
</dbReference>
<sequence length="312" mass="35995">MNRRKSREVSYGAARLMKRKGLHRISWDKVTASKNDGGLGIGSLKAHNIGLIMKWVWRLRTEKEALWCKVIVGLHNQVFDYTSRLGISDDDLFHIHTRSGNSMLWKDKWIDSISLQTRFPTLYSLESRKTCFVYERKASESLCWAWRSKITSIEALNELYELVFMLNNYNFLQGNDMFKCIINNDGGFTVEVVRKIIDLKLIATGGVNFMCNKITPLKVLCFVWRAVGGRILIVVELLRKRVQVPSISCHLCDSGMETADHVLINCRFAECVMEGILKWCNILFRYFTNIGELINSAASWADFPRKRKLIIV</sequence>
<evidence type="ECO:0000313" key="2">
    <source>
        <dbReference type="EMBL" id="CAI9271124.1"/>
    </source>
</evidence>
<name>A0AA35Y8E4_LACSI</name>
<gene>
    <name evidence="2" type="ORF">LSALG_LOCUS11404</name>
</gene>
<feature type="domain" description="Reverse transcriptase zinc-binding" evidence="1">
    <location>
        <begin position="208"/>
        <end position="270"/>
    </location>
</feature>
<dbReference type="AlphaFoldDB" id="A0AA35Y8E4"/>
<evidence type="ECO:0000313" key="3">
    <source>
        <dbReference type="Proteomes" id="UP001177003"/>
    </source>
</evidence>
<organism evidence="2 3">
    <name type="scientific">Lactuca saligna</name>
    <name type="common">Willowleaf lettuce</name>
    <dbReference type="NCBI Taxonomy" id="75948"/>
    <lineage>
        <taxon>Eukaryota</taxon>
        <taxon>Viridiplantae</taxon>
        <taxon>Streptophyta</taxon>
        <taxon>Embryophyta</taxon>
        <taxon>Tracheophyta</taxon>
        <taxon>Spermatophyta</taxon>
        <taxon>Magnoliopsida</taxon>
        <taxon>eudicotyledons</taxon>
        <taxon>Gunneridae</taxon>
        <taxon>Pentapetalae</taxon>
        <taxon>asterids</taxon>
        <taxon>campanulids</taxon>
        <taxon>Asterales</taxon>
        <taxon>Asteraceae</taxon>
        <taxon>Cichorioideae</taxon>
        <taxon>Cichorieae</taxon>
        <taxon>Lactucinae</taxon>
        <taxon>Lactuca</taxon>
    </lineage>
</organism>
<dbReference type="PANTHER" id="PTHR33116">
    <property type="entry name" value="REVERSE TRANSCRIPTASE ZINC-BINDING DOMAIN-CONTAINING PROTEIN-RELATED-RELATED"/>
    <property type="match status" value="1"/>
</dbReference>